<dbReference type="Proteomes" id="UP001174909">
    <property type="component" value="Unassembled WGS sequence"/>
</dbReference>
<keyword evidence="2" id="KW-1185">Reference proteome</keyword>
<name>A0AA35RX04_GEOBA</name>
<reference evidence="1" key="1">
    <citation type="submission" date="2023-03" db="EMBL/GenBank/DDBJ databases">
        <authorList>
            <person name="Steffen K."/>
            <person name="Cardenas P."/>
        </authorList>
    </citation>
    <scope>NUCLEOTIDE SEQUENCE</scope>
</reference>
<organism evidence="1 2">
    <name type="scientific">Geodia barretti</name>
    <name type="common">Barrett's horny sponge</name>
    <dbReference type="NCBI Taxonomy" id="519541"/>
    <lineage>
        <taxon>Eukaryota</taxon>
        <taxon>Metazoa</taxon>
        <taxon>Porifera</taxon>
        <taxon>Demospongiae</taxon>
        <taxon>Heteroscleromorpha</taxon>
        <taxon>Tetractinellida</taxon>
        <taxon>Astrophorina</taxon>
        <taxon>Geodiidae</taxon>
        <taxon>Geodia</taxon>
    </lineage>
</organism>
<proteinExistence type="predicted"/>
<accession>A0AA35RX04</accession>
<evidence type="ECO:0000313" key="2">
    <source>
        <dbReference type="Proteomes" id="UP001174909"/>
    </source>
</evidence>
<evidence type="ECO:0000313" key="1">
    <source>
        <dbReference type="EMBL" id="CAI8019320.1"/>
    </source>
</evidence>
<dbReference type="EMBL" id="CASHTH010001743">
    <property type="protein sequence ID" value="CAI8019320.1"/>
    <property type="molecule type" value="Genomic_DNA"/>
</dbReference>
<dbReference type="AlphaFoldDB" id="A0AA35RX04"/>
<sequence>MAISSCLYLRLGNYQDSKSKLVSHWGQDSMERCTMGGG</sequence>
<comment type="caution">
    <text evidence="1">The sequence shown here is derived from an EMBL/GenBank/DDBJ whole genome shotgun (WGS) entry which is preliminary data.</text>
</comment>
<gene>
    <name evidence="1" type="ORF">GBAR_LOCUS11621</name>
</gene>
<protein>
    <submittedName>
        <fullName evidence="1">Uncharacterized protein</fullName>
    </submittedName>
</protein>